<evidence type="ECO:0000313" key="2">
    <source>
        <dbReference type="Proteomes" id="UP000050525"/>
    </source>
</evidence>
<reference evidence="1 2" key="1">
    <citation type="journal article" date="2012" name="Genome Biol.">
        <title>Sequencing three crocodilian genomes to illuminate the evolution of archosaurs and amniotes.</title>
        <authorList>
            <person name="St John J.A."/>
            <person name="Braun E.L."/>
            <person name="Isberg S.R."/>
            <person name="Miles L.G."/>
            <person name="Chong A.Y."/>
            <person name="Gongora J."/>
            <person name="Dalzell P."/>
            <person name="Moran C."/>
            <person name="Bed'hom B."/>
            <person name="Abzhanov A."/>
            <person name="Burgess S.C."/>
            <person name="Cooksey A.M."/>
            <person name="Castoe T.A."/>
            <person name="Crawford N.G."/>
            <person name="Densmore L.D."/>
            <person name="Drew J.C."/>
            <person name="Edwards S.V."/>
            <person name="Faircloth B.C."/>
            <person name="Fujita M.K."/>
            <person name="Greenwold M.J."/>
            <person name="Hoffmann F.G."/>
            <person name="Howard J.M."/>
            <person name="Iguchi T."/>
            <person name="Janes D.E."/>
            <person name="Khan S.Y."/>
            <person name="Kohno S."/>
            <person name="de Koning A.J."/>
            <person name="Lance S.L."/>
            <person name="McCarthy F.M."/>
            <person name="McCormack J.E."/>
            <person name="Merchant M.E."/>
            <person name="Peterson D.G."/>
            <person name="Pollock D.D."/>
            <person name="Pourmand N."/>
            <person name="Raney B.J."/>
            <person name="Roessler K.A."/>
            <person name="Sanford J.R."/>
            <person name="Sawyer R.H."/>
            <person name="Schmidt C.J."/>
            <person name="Triplett E.W."/>
            <person name="Tuberville T.D."/>
            <person name="Venegas-Anaya M."/>
            <person name="Howard J.T."/>
            <person name="Jarvis E.D."/>
            <person name="Guillette L.J.Jr."/>
            <person name="Glenn T.C."/>
            <person name="Green R.E."/>
            <person name="Ray D.A."/>
        </authorList>
    </citation>
    <scope>NUCLEOTIDE SEQUENCE [LARGE SCALE GENOMIC DNA]</scope>
    <source>
        <strain evidence="1">KSC_2009_1</strain>
    </source>
</reference>
<sequence>MLMEKGGKKKESYLHEMKRQNKMKKRFTVLFQTKDQQDNYKASERHLINTVFPRSPRYLGLLKNQATYLGAVIGQMS</sequence>
<organism evidence="1 2">
    <name type="scientific">Alligator mississippiensis</name>
    <name type="common">American alligator</name>
    <dbReference type="NCBI Taxonomy" id="8496"/>
    <lineage>
        <taxon>Eukaryota</taxon>
        <taxon>Metazoa</taxon>
        <taxon>Chordata</taxon>
        <taxon>Craniata</taxon>
        <taxon>Vertebrata</taxon>
        <taxon>Euteleostomi</taxon>
        <taxon>Archelosauria</taxon>
        <taxon>Archosauria</taxon>
        <taxon>Crocodylia</taxon>
        <taxon>Alligatoridae</taxon>
        <taxon>Alligatorinae</taxon>
        <taxon>Alligator</taxon>
    </lineage>
</organism>
<proteinExistence type="predicted"/>
<dbReference type="AlphaFoldDB" id="A0A151MPR6"/>
<gene>
    <name evidence="1" type="ORF">Y1Q_0002136</name>
</gene>
<keyword evidence="2" id="KW-1185">Reference proteome</keyword>
<comment type="caution">
    <text evidence="1">The sequence shown here is derived from an EMBL/GenBank/DDBJ whole genome shotgun (WGS) entry which is preliminary data.</text>
</comment>
<dbReference type="Proteomes" id="UP000050525">
    <property type="component" value="Unassembled WGS sequence"/>
</dbReference>
<name>A0A151MPR6_ALLMI</name>
<protein>
    <submittedName>
        <fullName evidence="1">Uncharacterized protein</fullName>
    </submittedName>
</protein>
<accession>A0A151MPR6</accession>
<dbReference type="EMBL" id="AKHW03005470">
    <property type="protein sequence ID" value="KYO26502.1"/>
    <property type="molecule type" value="Genomic_DNA"/>
</dbReference>
<evidence type="ECO:0000313" key="1">
    <source>
        <dbReference type="EMBL" id="KYO26502.1"/>
    </source>
</evidence>